<dbReference type="AlphaFoldDB" id="T0ZNP0"/>
<dbReference type="Pfam" id="PF09517">
    <property type="entry name" value="RE_Eco29kI"/>
    <property type="match status" value="1"/>
</dbReference>
<evidence type="ECO:0000256" key="1">
    <source>
        <dbReference type="SAM" id="MobiDB-lite"/>
    </source>
</evidence>
<organism evidence="2">
    <name type="scientific">mine drainage metagenome</name>
    <dbReference type="NCBI Taxonomy" id="410659"/>
    <lineage>
        <taxon>unclassified sequences</taxon>
        <taxon>metagenomes</taxon>
        <taxon>ecological metagenomes</taxon>
    </lineage>
</organism>
<feature type="compositionally biased region" description="Polar residues" evidence="1">
    <location>
        <begin position="137"/>
        <end position="150"/>
    </location>
</feature>
<proteinExistence type="predicted"/>
<feature type="region of interest" description="Disordered" evidence="1">
    <location>
        <begin position="137"/>
        <end position="168"/>
    </location>
</feature>
<sequence>MYGRLSEHRKTIKKASDCATDKGEPFPLRTQDFECRRLVCATNAQLAAEQHLIRLFKPIWNSEIRICWGIGKHGDSADTRKNKRSPWDVLHPGRDWALDVILKDKMSPEKIAARIAKHLASNPPYRDRDHIIQQILSSFSQNATGASDQDSLPGETGAEPNGGDEPAD</sequence>
<keyword evidence="2" id="KW-0540">Nuclease</keyword>
<dbReference type="EMBL" id="AUZX01009966">
    <property type="protein sequence ID" value="EQD49961.1"/>
    <property type="molecule type" value="Genomic_DNA"/>
</dbReference>
<accession>T0ZNP0</accession>
<comment type="caution">
    <text evidence="2">The sequence shown here is derived from an EMBL/GenBank/DDBJ whole genome shotgun (WGS) entry which is preliminary data.</text>
</comment>
<name>T0ZNP0_9ZZZZ</name>
<evidence type="ECO:0000313" key="2">
    <source>
        <dbReference type="EMBL" id="EQD49961.1"/>
    </source>
</evidence>
<reference evidence="2" key="1">
    <citation type="submission" date="2013-08" db="EMBL/GenBank/DDBJ databases">
        <authorList>
            <person name="Mendez C."/>
            <person name="Richter M."/>
            <person name="Ferrer M."/>
            <person name="Sanchez J."/>
        </authorList>
    </citation>
    <scope>NUCLEOTIDE SEQUENCE</scope>
</reference>
<dbReference type="InterPro" id="IPR018575">
    <property type="entry name" value="Restrct_endonuc_II_Eco29kI"/>
</dbReference>
<reference evidence="2" key="2">
    <citation type="journal article" date="2014" name="ISME J.">
        <title>Microbial stratification in low pH oxic and suboxic macroscopic growths along an acid mine drainage.</title>
        <authorList>
            <person name="Mendez-Garcia C."/>
            <person name="Mesa V."/>
            <person name="Sprenger R.R."/>
            <person name="Richter M."/>
            <person name="Diez M.S."/>
            <person name="Solano J."/>
            <person name="Bargiela R."/>
            <person name="Golyshina O.V."/>
            <person name="Manteca A."/>
            <person name="Ramos J.L."/>
            <person name="Gallego J.R."/>
            <person name="Llorente I."/>
            <person name="Martins Dos Santos V.A."/>
            <person name="Jensen O.N."/>
            <person name="Pelaez A.I."/>
            <person name="Sanchez J."/>
            <person name="Ferrer M."/>
        </authorList>
    </citation>
    <scope>NUCLEOTIDE SEQUENCE</scope>
</reference>
<protein>
    <submittedName>
        <fullName evidence="2">Restriction endonuclease, type II, Eco29kI</fullName>
    </submittedName>
</protein>
<gene>
    <name evidence="2" type="ORF">B1A_13612</name>
</gene>
<keyword evidence="2" id="KW-0255">Endonuclease</keyword>
<keyword evidence="2" id="KW-0378">Hydrolase</keyword>
<dbReference type="GO" id="GO:0004519">
    <property type="term" value="F:endonuclease activity"/>
    <property type="evidence" value="ECO:0007669"/>
    <property type="project" value="UniProtKB-KW"/>
</dbReference>